<proteinExistence type="predicted"/>
<dbReference type="Proteomes" id="UP001597034">
    <property type="component" value="Unassembled WGS sequence"/>
</dbReference>
<evidence type="ECO:0000313" key="2">
    <source>
        <dbReference type="Proteomes" id="UP001597034"/>
    </source>
</evidence>
<sequence>MSTTNRTRNQTNQTRLDLSRAEEWVVHHAVLTDDSGVRSFTQNDMAVDQALRLDRD</sequence>
<organism evidence="1 2">
    <name type="scientific">Haloarchaeobius litoreus</name>
    <dbReference type="NCBI Taxonomy" id="755306"/>
    <lineage>
        <taxon>Archaea</taxon>
        <taxon>Methanobacteriati</taxon>
        <taxon>Methanobacteriota</taxon>
        <taxon>Stenosarchaea group</taxon>
        <taxon>Halobacteria</taxon>
        <taxon>Halobacteriales</taxon>
        <taxon>Halorubellaceae</taxon>
        <taxon>Haloarchaeobius</taxon>
    </lineage>
</organism>
<gene>
    <name evidence="1" type="ORF">ACFSBL_03805</name>
</gene>
<comment type="caution">
    <text evidence="1">The sequence shown here is derived from an EMBL/GenBank/DDBJ whole genome shotgun (WGS) entry which is preliminary data.</text>
</comment>
<evidence type="ECO:0000313" key="1">
    <source>
        <dbReference type="EMBL" id="MFD1644801.1"/>
    </source>
</evidence>
<name>A0ABD6DFK1_9EURY</name>
<reference evidence="1 2" key="1">
    <citation type="journal article" date="2019" name="Int. J. Syst. Evol. Microbiol.">
        <title>The Global Catalogue of Microorganisms (GCM) 10K type strain sequencing project: providing services to taxonomists for standard genome sequencing and annotation.</title>
        <authorList>
            <consortium name="The Broad Institute Genomics Platform"/>
            <consortium name="The Broad Institute Genome Sequencing Center for Infectious Disease"/>
            <person name="Wu L."/>
            <person name="Ma J."/>
        </authorList>
    </citation>
    <scope>NUCLEOTIDE SEQUENCE [LARGE SCALE GENOMIC DNA]</scope>
    <source>
        <strain evidence="1 2">CGMCC 1.10390</strain>
    </source>
</reference>
<dbReference type="RefSeq" id="WP_256400049.1">
    <property type="nucleotide sequence ID" value="NZ_JANHJR010000002.1"/>
</dbReference>
<accession>A0ABD6DFK1</accession>
<protein>
    <submittedName>
        <fullName evidence="1">Uncharacterized protein</fullName>
    </submittedName>
</protein>
<keyword evidence="2" id="KW-1185">Reference proteome</keyword>
<dbReference type="AlphaFoldDB" id="A0ABD6DFK1"/>
<dbReference type="EMBL" id="JBHUDO010000001">
    <property type="protein sequence ID" value="MFD1644801.1"/>
    <property type="molecule type" value="Genomic_DNA"/>
</dbReference>